<keyword evidence="1" id="KW-0472">Membrane</keyword>
<keyword evidence="1" id="KW-0812">Transmembrane</keyword>
<gene>
    <name evidence="2" type="ORF">LCGC14_1807180</name>
</gene>
<keyword evidence="1" id="KW-1133">Transmembrane helix</keyword>
<organism evidence="2">
    <name type="scientific">marine sediment metagenome</name>
    <dbReference type="NCBI Taxonomy" id="412755"/>
    <lineage>
        <taxon>unclassified sequences</taxon>
        <taxon>metagenomes</taxon>
        <taxon>ecological metagenomes</taxon>
    </lineage>
</organism>
<dbReference type="AlphaFoldDB" id="A0A0F9GMP2"/>
<name>A0A0F9GMP2_9ZZZZ</name>
<sequence length="44" mass="4511">MNEVDRDSLTAAVGILFGLVPVVLGSAVLLGLATRVFLWVAGLG</sequence>
<protein>
    <submittedName>
        <fullName evidence="2">Uncharacterized protein</fullName>
    </submittedName>
</protein>
<evidence type="ECO:0000313" key="2">
    <source>
        <dbReference type="EMBL" id="KKM00160.1"/>
    </source>
</evidence>
<reference evidence="2" key="1">
    <citation type="journal article" date="2015" name="Nature">
        <title>Complex archaea that bridge the gap between prokaryotes and eukaryotes.</title>
        <authorList>
            <person name="Spang A."/>
            <person name="Saw J.H."/>
            <person name="Jorgensen S.L."/>
            <person name="Zaremba-Niedzwiedzka K."/>
            <person name="Martijn J."/>
            <person name="Lind A.E."/>
            <person name="van Eijk R."/>
            <person name="Schleper C."/>
            <person name="Guy L."/>
            <person name="Ettema T.J."/>
        </authorList>
    </citation>
    <scope>NUCLEOTIDE SEQUENCE</scope>
</reference>
<proteinExistence type="predicted"/>
<accession>A0A0F9GMP2</accession>
<evidence type="ECO:0000256" key="1">
    <source>
        <dbReference type="SAM" id="Phobius"/>
    </source>
</evidence>
<feature type="transmembrane region" description="Helical" evidence="1">
    <location>
        <begin position="12"/>
        <end position="38"/>
    </location>
</feature>
<dbReference type="EMBL" id="LAZR01017500">
    <property type="protein sequence ID" value="KKM00160.1"/>
    <property type="molecule type" value="Genomic_DNA"/>
</dbReference>
<comment type="caution">
    <text evidence="2">The sequence shown here is derived from an EMBL/GenBank/DDBJ whole genome shotgun (WGS) entry which is preliminary data.</text>
</comment>